<dbReference type="STRING" id="1296120.A0A1B9GY04"/>
<dbReference type="GO" id="GO:1990745">
    <property type="term" value="C:EARP complex"/>
    <property type="evidence" value="ECO:0007669"/>
    <property type="project" value="TreeGrafter"/>
</dbReference>
<dbReference type="GO" id="GO:0000938">
    <property type="term" value="C:GARP complex"/>
    <property type="evidence" value="ECO:0007669"/>
    <property type="project" value="UniProtKB-UniRule"/>
</dbReference>
<keyword evidence="2" id="KW-0445">Lipid transport</keyword>
<comment type="similarity">
    <text evidence="1 2">Belongs to the VPS51 family.</text>
</comment>
<dbReference type="GO" id="GO:0006869">
    <property type="term" value="P:lipid transport"/>
    <property type="evidence" value="ECO:0007669"/>
    <property type="project" value="UniProtKB-UniRule"/>
</dbReference>
<dbReference type="EMBL" id="KI669497">
    <property type="protein sequence ID" value="OCF35892.1"/>
    <property type="molecule type" value="Genomic_DNA"/>
</dbReference>
<evidence type="ECO:0000256" key="1">
    <source>
        <dbReference type="ARBA" id="ARBA00006080"/>
    </source>
</evidence>
<comment type="subcellular location">
    <subcellularLocation>
        <location evidence="2">Golgi apparatus</location>
        <location evidence="2">trans-Golgi network</location>
    </subcellularLocation>
</comment>
<proteinExistence type="inferred from homology"/>
<sequence>MSASPIPRRHSEMPQRATPPRRISTFTDAGAGPSNANGGGAGGVDDRRRGSAAASGSTLEQRRARREQLRNFYGIKADAEASEKDGVRAREAAGPQGDPLDIDSAAFDAAAYYEHLISKETLSGLMKRSSTLNSEYIWLHLDIGNLEGSRHSLVYNHHHQLFAAGDTISHLNSRTPQLLSIVTELQSSFSSISQLVDSIALPESQDQAQRATGSGDHGQDGESEIRRKKVMERLKLMLRADEPAEKLREVYDRSQNLLGSVDGSSDGDRHTIEEVKRVINDLPPVPTQPDGEARGQDV</sequence>
<feature type="compositionally biased region" description="Basic and acidic residues" evidence="3">
    <location>
        <begin position="60"/>
        <end position="69"/>
    </location>
</feature>
<dbReference type="InterPro" id="IPR014812">
    <property type="entry name" value="Vps51"/>
</dbReference>
<protein>
    <recommendedName>
        <fullName evidence="2">Vacuolar protein sorting-associated protein 51 homolog</fullName>
    </recommendedName>
</protein>
<dbReference type="GO" id="GO:0048193">
    <property type="term" value="P:Golgi vesicle transport"/>
    <property type="evidence" value="ECO:0007669"/>
    <property type="project" value="TreeGrafter"/>
</dbReference>
<keyword evidence="2" id="KW-0813">Transport</keyword>
<gene>
    <name evidence="4" type="ORF">I316_02386</name>
</gene>
<reference evidence="5" key="2">
    <citation type="submission" date="2013-12" db="EMBL/GenBank/DDBJ databases">
        <title>Evolution of pathogenesis and genome organization in the Tremellales.</title>
        <authorList>
            <person name="Cuomo C."/>
            <person name="Litvintseva A."/>
            <person name="Heitman J."/>
            <person name="Chen Y."/>
            <person name="Sun S."/>
            <person name="Springer D."/>
            <person name="Dromer F."/>
            <person name="Young S."/>
            <person name="Zeng Q."/>
            <person name="Chapman S."/>
            <person name="Gujja S."/>
            <person name="Saif S."/>
            <person name="Birren B."/>
        </authorList>
    </citation>
    <scope>NUCLEOTIDE SEQUENCE [LARGE SCALE GENOMIC DNA]</scope>
    <source>
        <strain evidence="5">BCC8398</strain>
    </source>
</reference>
<dbReference type="Pfam" id="PF08700">
    <property type="entry name" value="VPS51_Exo84_N"/>
    <property type="match status" value="1"/>
</dbReference>
<keyword evidence="2" id="KW-0653">Protein transport</keyword>
<comment type="subunit">
    <text evidence="2">Component of the Golgi-associated retrograde protein (GARP) complex.</text>
</comment>
<dbReference type="GO" id="GO:0016020">
    <property type="term" value="C:membrane"/>
    <property type="evidence" value="ECO:0007669"/>
    <property type="project" value="TreeGrafter"/>
</dbReference>
<organism evidence="4 5">
    <name type="scientific">Kwoniella heveanensis BCC8398</name>
    <dbReference type="NCBI Taxonomy" id="1296120"/>
    <lineage>
        <taxon>Eukaryota</taxon>
        <taxon>Fungi</taxon>
        <taxon>Dikarya</taxon>
        <taxon>Basidiomycota</taxon>
        <taxon>Agaricomycotina</taxon>
        <taxon>Tremellomycetes</taxon>
        <taxon>Tremellales</taxon>
        <taxon>Cryptococcaceae</taxon>
        <taxon>Kwoniella</taxon>
    </lineage>
</organism>
<reference evidence="4 5" key="1">
    <citation type="submission" date="2013-07" db="EMBL/GenBank/DDBJ databases">
        <title>The Genome Sequence of Cryptococcus heveanensis BCC8398.</title>
        <authorList>
            <consortium name="The Broad Institute Genome Sequencing Platform"/>
            <person name="Cuomo C."/>
            <person name="Litvintseva A."/>
            <person name="Chen Y."/>
            <person name="Heitman J."/>
            <person name="Sun S."/>
            <person name="Springer D."/>
            <person name="Dromer F."/>
            <person name="Young S.K."/>
            <person name="Zeng Q."/>
            <person name="Gargeya S."/>
            <person name="Fitzgerald M."/>
            <person name="Abouelleil A."/>
            <person name="Alvarado L."/>
            <person name="Berlin A.M."/>
            <person name="Chapman S.B."/>
            <person name="Dewar J."/>
            <person name="Goldberg J."/>
            <person name="Griggs A."/>
            <person name="Gujja S."/>
            <person name="Hansen M."/>
            <person name="Howarth C."/>
            <person name="Imamovic A."/>
            <person name="Larimer J."/>
            <person name="McCowan C."/>
            <person name="Murphy C."/>
            <person name="Pearson M."/>
            <person name="Priest M."/>
            <person name="Roberts A."/>
            <person name="Saif S."/>
            <person name="Shea T."/>
            <person name="Sykes S."/>
            <person name="Wortman J."/>
            <person name="Nusbaum C."/>
            <person name="Birren B."/>
        </authorList>
    </citation>
    <scope>NUCLEOTIDE SEQUENCE [LARGE SCALE GENOMIC DNA]</scope>
    <source>
        <strain evidence="4 5">BCC8398</strain>
    </source>
</reference>
<dbReference type="GO" id="GO:0007030">
    <property type="term" value="P:Golgi organization"/>
    <property type="evidence" value="ECO:0007669"/>
    <property type="project" value="UniProtKB-UniRule"/>
</dbReference>
<dbReference type="Proteomes" id="UP000092666">
    <property type="component" value="Unassembled WGS sequence"/>
</dbReference>
<feature type="compositionally biased region" description="Basic and acidic residues" evidence="3">
    <location>
        <begin position="217"/>
        <end position="227"/>
    </location>
</feature>
<dbReference type="AlphaFoldDB" id="A0A1B9GY04"/>
<dbReference type="OrthoDB" id="203678at2759"/>
<keyword evidence="5" id="KW-1185">Reference proteome</keyword>
<evidence type="ECO:0000256" key="3">
    <source>
        <dbReference type="SAM" id="MobiDB-lite"/>
    </source>
</evidence>
<evidence type="ECO:0000313" key="5">
    <source>
        <dbReference type="Proteomes" id="UP000092666"/>
    </source>
</evidence>
<name>A0A1B9GY04_9TREE</name>
<evidence type="ECO:0000313" key="4">
    <source>
        <dbReference type="EMBL" id="OCF35892.1"/>
    </source>
</evidence>
<dbReference type="GO" id="GO:0032456">
    <property type="term" value="P:endocytic recycling"/>
    <property type="evidence" value="ECO:0007669"/>
    <property type="project" value="TreeGrafter"/>
</dbReference>
<evidence type="ECO:0000256" key="2">
    <source>
        <dbReference type="RuleBase" id="RU368010"/>
    </source>
</evidence>
<feature type="region of interest" description="Disordered" evidence="3">
    <location>
        <begin position="1"/>
        <end position="100"/>
    </location>
</feature>
<keyword evidence="2" id="KW-0333">Golgi apparatus</keyword>
<dbReference type="PANTHER" id="PTHR15954:SF4">
    <property type="entry name" value="VACUOLAR PROTEIN SORTING-ASSOCIATED PROTEIN 51 HOMOLOG"/>
    <property type="match status" value="1"/>
</dbReference>
<comment type="function">
    <text evidence="2">Acts as component of the GARP complex that is involved in retrograde transport from early and late endosomes to the trans-Golgi network (TGN).</text>
</comment>
<feature type="region of interest" description="Disordered" evidence="3">
    <location>
        <begin position="204"/>
        <end position="227"/>
    </location>
</feature>
<feature type="compositionally biased region" description="Basic and acidic residues" evidence="3">
    <location>
        <begin position="77"/>
        <end position="91"/>
    </location>
</feature>
<dbReference type="GO" id="GO:0042147">
    <property type="term" value="P:retrograde transport, endosome to Golgi"/>
    <property type="evidence" value="ECO:0007669"/>
    <property type="project" value="UniProtKB-UniRule"/>
</dbReference>
<feature type="region of interest" description="Disordered" evidence="3">
    <location>
        <begin position="277"/>
        <end position="298"/>
    </location>
</feature>
<dbReference type="PANTHER" id="PTHR15954">
    <property type="entry name" value="VACUOLAR PROTEIN SORTING-ASSOCIATED PROTEIN 51 HOMOLOG"/>
    <property type="match status" value="1"/>
</dbReference>
<accession>A0A1B9GY04</accession>
<dbReference type="GO" id="GO:0005829">
    <property type="term" value="C:cytosol"/>
    <property type="evidence" value="ECO:0007669"/>
    <property type="project" value="GOC"/>
</dbReference>
<dbReference type="GO" id="GO:0015031">
    <property type="term" value="P:protein transport"/>
    <property type="evidence" value="ECO:0007669"/>
    <property type="project" value="UniProtKB-UniRule"/>
</dbReference>